<feature type="transmembrane region" description="Helical" evidence="5">
    <location>
        <begin position="53"/>
        <end position="76"/>
    </location>
</feature>
<organism evidence="7 8">
    <name type="scientific">Oceanispirochaeta crateris</name>
    <dbReference type="NCBI Taxonomy" id="2518645"/>
    <lineage>
        <taxon>Bacteria</taxon>
        <taxon>Pseudomonadati</taxon>
        <taxon>Spirochaetota</taxon>
        <taxon>Spirochaetia</taxon>
        <taxon>Spirochaetales</taxon>
        <taxon>Spirochaetaceae</taxon>
        <taxon>Oceanispirochaeta</taxon>
    </lineage>
</organism>
<dbReference type="PANTHER" id="PTHR22550:SF5">
    <property type="entry name" value="LEUCINE ZIPPER PROTEIN 4"/>
    <property type="match status" value="1"/>
</dbReference>
<dbReference type="OrthoDB" id="353431at2"/>
<keyword evidence="8" id="KW-1185">Reference proteome</keyword>
<dbReference type="SMART" id="SM00327">
    <property type="entry name" value="VWA"/>
    <property type="match status" value="1"/>
</dbReference>
<dbReference type="PANTHER" id="PTHR22550">
    <property type="entry name" value="SPORE GERMINATION PROTEIN"/>
    <property type="match status" value="1"/>
</dbReference>
<gene>
    <name evidence="7" type="ORF">EXM22_13145</name>
</gene>
<evidence type="ECO:0000313" key="8">
    <source>
        <dbReference type="Proteomes" id="UP000324209"/>
    </source>
</evidence>
<dbReference type="KEGG" id="ock:EXM22_13145"/>
<dbReference type="Gene3D" id="3.40.50.410">
    <property type="entry name" value="von Willebrand factor, type A domain"/>
    <property type="match status" value="1"/>
</dbReference>
<feature type="domain" description="VWFA" evidence="6">
    <location>
        <begin position="89"/>
        <end position="301"/>
    </location>
</feature>
<evidence type="ECO:0000256" key="2">
    <source>
        <dbReference type="ARBA" id="ARBA00022692"/>
    </source>
</evidence>
<dbReference type="Proteomes" id="UP000324209">
    <property type="component" value="Chromosome"/>
</dbReference>
<dbReference type="PROSITE" id="PS50234">
    <property type="entry name" value="VWFA"/>
    <property type="match status" value="1"/>
</dbReference>
<dbReference type="InterPro" id="IPR036465">
    <property type="entry name" value="vWFA_dom_sf"/>
</dbReference>
<keyword evidence="2 5" id="KW-0812">Transmembrane</keyword>
<keyword evidence="4 5" id="KW-0472">Membrane</keyword>
<evidence type="ECO:0000256" key="1">
    <source>
        <dbReference type="ARBA" id="ARBA00022475"/>
    </source>
</evidence>
<dbReference type="AlphaFoldDB" id="A0A5C1QPF5"/>
<dbReference type="SUPFAM" id="SSF53300">
    <property type="entry name" value="vWA-like"/>
    <property type="match status" value="1"/>
</dbReference>
<keyword evidence="1" id="KW-1003">Cell membrane</keyword>
<dbReference type="Pfam" id="PF13519">
    <property type="entry name" value="VWA_2"/>
    <property type="match status" value="1"/>
</dbReference>
<sequence length="329" mass="36348">MTVLYPEVFWFFFLLLLLLLPALLNFSSGKRLLTILGGEWRREKTSHVYFIKNVFYWVTMLLFFVFSLLATAGISWNKEPVKDESSGLDIVYAVDVSRSMLAQDVHPDRLSRAGELIRSLTGNIPEGRNALVIFKGDGHILVPLTEDKIIIESAVNNLSPSLYTVQGSDIAKGLKKAIQAFPTGSPARKVVLLITDGESLEGNPVAMARECFLNDITLFVAGIGTVQGSLLYDASGDVISDSSGKAVVSRLNQSILREMADSGAGKYYDLSDVKTPGLIFQDLNSLSEESGAEGIRLQDQMSFRIFLIIALLCLILNLIGTQLRWSKWY</sequence>
<protein>
    <submittedName>
        <fullName evidence="7">VWA domain-containing protein</fullName>
    </submittedName>
</protein>
<feature type="transmembrane region" description="Helical" evidence="5">
    <location>
        <begin position="305"/>
        <end position="325"/>
    </location>
</feature>
<evidence type="ECO:0000313" key="7">
    <source>
        <dbReference type="EMBL" id="QEN08890.1"/>
    </source>
</evidence>
<evidence type="ECO:0000259" key="6">
    <source>
        <dbReference type="PROSITE" id="PS50234"/>
    </source>
</evidence>
<dbReference type="InterPro" id="IPR050768">
    <property type="entry name" value="UPF0353/GerABKA_families"/>
</dbReference>
<dbReference type="InterPro" id="IPR002035">
    <property type="entry name" value="VWF_A"/>
</dbReference>
<reference evidence="7 8" key="1">
    <citation type="submission" date="2019-02" db="EMBL/GenBank/DDBJ databases">
        <title>Complete Genome Sequence and Methylome Analysis of free living Spirochaetas.</title>
        <authorList>
            <person name="Fomenkov A."/>
            <person name="Dubinina G."/>
            <person name="Leshcheva N."/>
            <person name="Mikheeva N."/>
            <person name="Grabovich M."/>
            <person name="Vincze T."/>
            <person name="Roberts R.J."/>
        </authorList>
    </citation>
    <scope>NUCLEOTIDE SEQUENCE [LARGE SCALE GENOMIC DNA]</scope>
    <source>
        <strain evidence="7 8">K2</strain>
    </source>
</reference>
<accession>A0A5C1QPF5</accession>
<keyword evidence="3 5" id="KW-1133">Transmembrane helix</keyword>
<dbReference type="EMBL" id="CP036150">
    <property type="protein sequence ID" value="QEN08890.1"/>
    <property type="molecule type" value="Genomic_DNA"/>
</dbReference>
<evidence type="ECO:0000256" key="3">
    <source>
        <dbReference type="ARBA" id="ARBA00022989"/>
    </source>
</evidence>
<proteinExistence type="predicted"/>
<name>A0A5C1QPF5_9SPIO</name>
<evidence type="ECO:0000256" key="4">
    <source>
        <dbReference type="ARBA" id="ARBA00023136"/>
    </source>
</evidence>
<evidence type="ECO:0000256" key="5">
    <source>
        <dbReference type="SAM" id="Phobius"/>
    </source>
</evidence>
<dbReference type="RefSeq" id="WP_149486969.1">
    <property type="nucleotide sequence ID" value="NZ_CP036150.1"/>
</dbReference>